<reference evidence="1" key="1">
    <citation type="submission" date="2020-05" db="EMBL/GenBank/DDBJ databases">
        <authorList>
            <person name="Chiriac C."/>
            <person name="Salcher M."/>
            <person name="Ghai R."/>
            <person name="Kavagutti S V."/>
        </authorList>
    </citation>
    <scope>NUCLEOTIDE SEQUENCE</scope>
</reference>
<dbReference type="NCBIfam" id="TIGR01796">
    <property type="entry name" value="CM_mono_aroH"/>
    <property type="match status" value="1"/>
</dbReference>
<dbReference type="CDD" id="cd02185">
    <property type="entry name" value="AroH"/>
    <property type="match status" value="1"/>
</dbReference>
<dbReference type="PROSITE" id="PS51167">
    <property type="entry name" value="CHORISMATE_MUT_1"/>
    <property type="match status" value="1"/>
</dbReference>
<dbReference type="Pfam" id="PF07736">
    <property type="entry name" value="CM_1"/>
    <property type="match status" value="1"/>
</dbReference>
<dbReference type="PANTHER" id="PTHR21164:SF0">
    <property type="entry name" value="CHORISMATE MUTASE AROH"/>
    <property type="match status" value="1"/>
</dbReference>
<protein>
    <submittedName>
        <fullName evidence="1">Unannotated protein</fullName>
    </submittedName>
</protein>
<dbReference type="SUPFAM" id="SSF55298">
    <property type="entry name" value="YjgF-like"/>
    <property type="match status" value="1"/>
</dbReference>
<dbReference type="Gene3D" id="3.30.1330.40">
    <property type="entry name" value="RutC-like"/>
    <property type="match status" value="1"/>
</dbReference>
<dbReference type="EMBL" id="CAFBNF010000154">
    <property type="protein sequence ID" value="CAB4949621.1"/>
    <property type="molecule type" value="Genomic_DNA"/>
</dbReference>
<evidence type="ECO:0000313" key="1">
    <source>
        <dbReference type="EMBL" id="CAB4949621.1"/>
    </source>
</evidence>
<dbReference type="GO" id="GO:0004106">
    <property type="term" value="F:chorismate mutase activity"/>
    <property type="evidence" value="ECO:0007669"/>
    <property type="project" value="TreeGrafter"/>
</dbReference>
<dbReference type="AlphaFoldDB" id="A0A6J7K3G6"/>
<organism evidence="1">
    <name type="scientific">freshwater metagenome</name>
    <dbReference type="NCBI Taxonomy" id="449393"/>
    <lineage>
        <taxon>unclassified sequences</taxon>
        <taxon>metagenomes</taxon>
        <taxon>ecological metagenomes</taxon>
    </lineage>
</organism>
<accession>A0A6J7K3G6</accession>
<sequence>MAEAVAELFGQMMARNEVRDADLISIFLTCTPDLVSGFPAAAVRTLGYHDVPLMCAQEMNVSGALARVVRVMAHVDSELARAEVHHVYLRGAEALRSDLIEPKQGESAP</sequence>
<dbReference type="GO" id="GO:0046417">
    <property type="term" value="P:chorismate metabolic process"/>
    <property type="evidence" value="ECO:0007669"/>
    <property type="project" value="TreeGrafter"/>
</dbReference>
<dbReference type="InterPro" id="IPR008243">
    <property type="entry name" value="Chorismate_mutase_AroH"/>
</dbReference>
<dbReference type="PANTHER" id="PTHR21164">
    <property type="entry name" value="CHORISMATE MUTASE"/>
    <property type="match status" value="1"/>
</dbReference>
<dbReference type="InterPro" id="IPR035959">
    <property type="entry name" value="RutC-like_sf"/>
</dbReference>
<gene>
    <name evidence="1" type="ORF">UFOPK3773_01328</name>
</gene>
<name>A0A6J7K3G6_9ZZZZ</name>
<proteinExistence type="predicted"/>